<dbReference type="GO" id="GO:0000976">
    <property type="term" value="F:transcription cis-regulatory region binding"/>
    <property type="evidence" value="ECO:0007669"/>
    <property type="project" value="TreeGrafter"/>
</dbReference>
<evidence type="ECO:0000256" key="2">
    <source>
        <dbReference type="ARBA" id="ARBA00023125"/>
    </source>
</evidence>
<dbReference type="SUPFAM" id="SSF46689">
    <property type="entry name" value="Homeodomain-like"/>
    <property type="match status" value="1"/>
</dbReference>
<organism evidence="6 7">
    <name type="scientific">Galactobacter caseinivorans</name>
    <dbReference type="NCBI Taxonomy" id="2676123"/>
    <lineage>
        <taxon>Bacteria</taxon>
        <taxon>Bacillati</taxon>
        <taxon>Actinomycetota</taxon>
        <taxon>Actinomycetes</taxon>
        <taxon>Micrococcales</taxon>
        <taxon>Micrococcaceae</taxon>
        <taxon>Galactobacter</taxon>
    </lineage>
</organism>
<dbReference type="FunFam" id="1.10.10.60:FF:000141">
    <property type="entry name" value="TetR family transcriptional regulator"/>
    <property type="match status" value="1"/>
</dbReference>
<dbReference type="GO" id="GO:0045892">
    <property type="term" value="P:negative regulation of DNA-templated transcription"/>
    <property type="evidence" value="ECO:0007669"/>
    <property type="project" value="UniProtKB-ARBA"/>
</dbReference>
<dbReference type="PROSITE" id="PS50977">
    <property type="entry name" value="HTH_TETR_2"/>
    <property type="match status" value="1"/>
</dbReference>
<proteinExistence type="predicted"/>
<dbReference type="InterPro" id="IPR054129">
    <property type="entry name" value="DesT_TetR_C"/>
</dbReference>
<dbReference type="EMBL" id="QQXL01000001">
    <property type="protein sequence ID" value="RKW71966.1"/>
    <property type="molecule type" value="Genomic_DNA"/>
</dbReference>
<dbReference type="InterPro" id="IPR001647">
    <property type="entry name" value="HTH_TetR"/>
</dbReference>
<dbReference type="InterPro" id="IPR036271">
    <property type="entry name" value="Tet_transcr_reg_TetR-rel_C_sf"/>
</dbReference>
<gene>
    <name evidence="6" type="ORF">DWQ67_01815</name>
</gene>
<dbReference type="Proteomes" id="UP000273119">
    <property type="component" value="Unassembled WGS sequence"/>
</dbReference>
<dbReference type="SUPFAM" id="SSF48498">
    <property type="entry name" value="Tetracyclin repressor-like, C-terminal domain"/>
    <property type="match status" value="1"/>
</dbReference>
<feature type="DNA-binding region" description="H-T-H motif" evidence="4">
    <location>
        <begin position="32"/>
        <end position="51"/>
    </location>
</feature>
<evidence type="ECO:0000256" key="3">
    <source>
        <dbReference type="ARBA" id="ARBA00023163"/>
    </source>
</evidence>
<dbReference type="Pfam" id="PF00440">
    <property type="entry name" value="TetR_N"/>
    <property type="match status" value="1"/>
</dbReference>
<dbReference type="PANTHER" id="PTHR30055">
    <property type="entry name" value="HTH-TYPE TRANSCRIPTIONAL REGULATOR RUTR"/>
    <property type="match status" value="1"/>
</dbReference>
<dbReference type="Gene3D" id="1.10.357.10">
    <property type="entry name" value="Tetracycline Repressor, domain 2"/>
    <property type="match status" value="1"/>
</dbReference>
<protein>
    <submittedName>
        <fullName evidence="6">TetR/AcrR family transcriptional regulator</fullName>
    </submittedName>
</protein>
<evidence type="ECO:0000259" key="5">
    <source>
        <dbReference type="PROSITE" id="PS50977"/>
    </source>
</evidence>
<evidence type="ECO:0000256" key="4">
    <source>
        <dbReference type="PROSITE-ProRule" id="PRU00335"/>
    </source>
</evidence>
<evidence type="ECO:0000313" key="6">
    <source>
        <dbReference type="EMBL" id="RKW71966.1"/>
    </source>
</evidence>
<keyword evidence="3" id="KW-0804">Transcription</keyword>
<comment type="caution">
    <text evidence="6">The sequence shown here is derived from an EMBL/GenBank/DDBJ whole genome shotgun (WGS) entry which is preliminary data.</text>
</comment>
<feature type="domain" description="HTH tetR-type" evidence="5">
    <location>
        <begin position="9"/>
        <end position="69"/>
    </location>
</feature>
<sequence length="200" mass="21720">MKQARLPRAERRAQLLAAAHTVFAERGYHAAAMDDIAEAASVSKPVLYQHFPGKRELYLALLDSELTELQDRLTDAVRGTDDNAERVLATVRGYFDYMASESGSHRLVFSSDLANDPDVATRISAFESAIGAEIGKIIEAQAGLEPDAAELLGHALAGAAETAALRWVDEPSVPLEEAVMLVTRLAWRGIAWFPKDSSEA</sequence>
<dbReference type="InterPro" id="IPR009057">
    <property type="entry name" value="Homeodomain-like_sf"/>
</dbReference>
<keyword evidence="7" id="KW-1185">Reference proteome</keyword>
<accession>A0A496PNC1</accession>
<dbReference type="PRINTS" id="PR00455">
    <property type="entry name" value="HTHTETR"/>
</dbReference>
<evidence type="ECO:0000256" key="1">
    <source>
        <dbReference type="ARBA" id="ARBA00023015"/>
    </source>
</evidence>
<dbReference type="Pfam" id="PF21943">
    <property type="entry name" value="TetR_C_46"/>
    <property type="match status" value="1"/>
</dbReference>
<name>A0A496PNC1_9MICC</name>
<reference evidence="6 7" key="1">
    <citation type="submission" date="2018-07" db="EMBL/GenBank/DDBJ databases">
        <title>Arthrobacter sp. nov., isolated from raw cow's milk with high bacterial count.</title>
        <authorList>
            <person name="Hahne J."/>
            <person name="Isele D."/>
            <person name="Lipski A."/>
        </authorList>
    </citation>
    <scope>NUCLEOTIDE SEQUENCE [LARGE SCALE GENOMIC DNA]</scope>
    <source>
        <strain evidence="6 7">JZ R-183</strain>
    </source>
</reference>
<keyword evidence="1" id="KW-0805">Transcription regulation</keyword>
<dbReference type="GO" id="GO:0003700">
    <property type="term" value="F:DNA-binding transcription factor activity"/>
    <property type="evidence" value="ECO:0007669"/>
    <property type="project" value="TreeGrafter"/>
</dbReference>
<dbReference type="AlphaFoldDB" id="A0A496PNC1"/>
<keyword evidence="2 4" id="KW-0238">DNA-binding</keyword>
<dbReference type="InterPro" id="IPR050109">
    <property type="entry name" value="HTH-type_TetR-like_transc_reg"/>
</dbReference>
<dbReference type="PANTHER" id="PTHR30055:SF160">
    <property type="entry name" value="TRANSCRIPTIONAL REGULATORY PROTEIN (PROBABLY ASNC-FAMILY)-RELATED"/>
    <property type="match status" value="1"/>
</dbReference>
<evidence type="ECO:0000313" key="7">
    <source>
        <dbReference type="Proteomes" id="UP000273119"/>
    </source>
</evidence>